<dbReference type="Proteomes" id="UP000550501">
    <property type="component" value="Unassembled WGS sequence"/>
</dbReference>
<organism evidence="1 2">
    <name type="scientific">Mycolicibacterium iranicum</name>
    <name type="common">Mycobacterium iranicum</name>
    <dbReference type="NCBI Taxonomy" id="912594"/>
    <lineage>
        <taxon>Bacteria</taxon>
        <taxon>Bacillati</taxon>
        <taxon>Actinomycetota</taxon>
        <taxon>Actinomycetes</taxon>
        <taxon>Mycobacteriales</taxon>
        <taxon>Mycobacteriaceae</taxon>
        <taxon>Mycolicibacterium</taxon>
    </lineage>
</organism>
<proteinExistence type="predicted"/>
<evidence type="ECO:0000313" key="2">
    <source>
        <dbReference type="Proteomes" id="UP000550501"/>
    </source>
</evidence>
<gene>
    <name evidence="1" type="ORF">FHR72_004948</name>
</gene>
<dbReference type="EMBL" id="JACHVU010000017">
    <property type="protein sequence ID" value="MBB2993439.1"/>
    <property type="molecule type" value="Genomic_DNA"/>
</dbReference>
<dbReference type="AlphaFoldDB" id="A0A839QBC4"/>
<evidence type="ECO:0000313" key="1">
    <source>
        <dbReference type="EMBL" id="MBB2993439.1"/>
    </source>
</evidence>
<keyword evidence="2" id="KW-1185">Reference proteome</keyword>
<protein>
    <submittedName>
        <fullName evidence="1">Uncharacterized protein</fullName>
    </submittedName>
</protein>
<comment type="caution">
    <text evidence="1">The sequence shown here is derived from an EMBL/GenBank/DDBJ whole genome shotgun (WGS) entry which is preliminary data.</text>
</comment>
<accession>A0A839QBC4</accession>
<reference evidence="1 2" key="1">
    <citation type="submission" date="2020-08" db="EMBL/GenBank/DDBJ databases">
        <title>The Agave Microbiome: Exploring the role of microbial communities in plant adaptations to desert environments.</title>
        <authorList>
            <person name="Partida-Martinez L.P."/>
        </authorList>
    </citation>
    <scope>NUCLEOTIDE SEQUENCE [LARGE SCALE GENOMIC DNA]</scope>
    <source>
        <strain evidence="1 2">AT2.18</strain>
    </source>
</reference>
<name>A0A839QBC4_MYCIR</name>
<sequence>MRFTIESGLWTTGPTPDAPEVTAVLEVSGAVLSWTVDDPTAGPQITFTDPVRADWLWRILGEDGHDAVTRALLGVSEGAVVEVGGATVRMESLEPLRRLALGHWLRRWWPASQRDGIAELDDTILDCEVALLTTAAEAYLTDDTFDSDVAELLRPHAGVLGTLARQGDPRVGELVGACADLADEVGVEVAAPVQDATPASRDGYALVAGAAGPRAGQAIAAGVASVNWTAVPPRVFDAAEGTVSWRVQSDCEVATAVVQAELSGPASPTGIAVRVSSGDIGGAGSLDAAGTATIALVDRSRASISETAAWGRDWTDTAVSVGAEVAESPEIRDRVRAFARARLQRPGGDAFLAEVRAAESDY</sequence>
<dbReference type="RefSeq" id="WP_183473513.1">
    <property type="nucleotide sequence ID" value="NZ_JACHVU010000017.1"/>
</dbReference>